<gene>
    <name evidence="9" type="ORF">DQQ01_14820</name>
</gene>
<dbReference type="CDD" id="cd06261">
    <property type="entry name" value="TM_PBP2"/>
    <property type="match status" value="1"/>
</dbReference>
<dbReference type="Proteomes" id="UP000250003">
    <property type="component" value="Chromosome"/>
</dbReference>
<dbReference type="InterPro" id="IPR051393">
    <property type="entry name" value="ABC_transporter_permease"/>
</dbReference>
<dbReference type="InterPro" id="IPR000515">
    <property type="entry name" value="MetI-like"/>
</dbReference>
<dbReference type="PROSITE" id="PS50928">
    <property type="entry name" value="ABC_TM1"/>
    <property type="match status" value="1"/>
</dbReference>
<dbReference type="AlphaFoldDB" id="A0A2Z4UDT2"/>
<keyword evidence="4 7" id="KW-0812">Transmembrane</keyword>
<feature type="transmembrane region" description="Helical" evidence="7">
    <location>
        <begin position="271"/>
        <end position="292"/>
    </location>
</feature>
<feature type="transmembrane region" description="Helical" evidence="7">
    <location>
        <begin position="21"/>
        <end position="45"/>
    </location>
</feature>
<dbReference type="GO" id="GO:0005886">
    <property type="term" value="C:plasma membrane"/>
    <property type="evidence" value="ECO:0007669"/>
    <property type="project" value="UniProtKB-SubCell"/>
</dbReference>
<accession>A0A2Z4UDT2</accession>
<keyword evidence="10" id="KW-1185">Reference proteome</keyword>
<evidence type="ECO:0000256" key="1">
    <source>
        <dbReference type="ARBA" id="ARBA00004651"/>
    </source>
</evidence>
<keyword evidence="6 7" id="KW-0472">Membrane</keyword>
<keyword evidence="2 7" id="KW-0813">Transport</keyword>
<feature type="domain" description="ABC transmembrane type-1" evidence="8">
    <location>
        <begin position="78"/>
        <end position="292"/>
    </location>
</feature>
<evidence type="ECO:0000256" key="3">
    <source>
        <dbReference type="ARBA" id="ARBA00022475"/>
    </source>
</evidence>
<dbReference type="GO" id="GO:0055085">
    <property type="term" value="P:transmembrane transport"/>
    <property type="evidence" value="ECO:0007669"/>
    <property type="project" value="InterPro"/>
</dbReference>
<sequence>MKKTKQMSIRKKLNTESAAGVICTMPFIIGFLLFMIVPMGISLYYSFCNYDILSAPQWCGLDNYIKMFTDDPKFWKSIGVTFYFALVSVPLRLIFALIVAMILVKSSKASAFYRAVYYLPSIIGGSVAVAILWKRMFAADGVVNKILSVFGFPADFAWLGNTKTAIWTLIILAVWQFGSSMLIFLSALKQIPSELYEAADVDGANKFNKFFKITLPLLTPTIFFNLVMQMINGFLAFTQCFIITQGKPMDSTLFYTVYTYFQSFKFYNTGYGAALAWVMLLLIGLITLVLFATKKFWVYDEGN</sequence>
<dbReference type="KEGG" id="blau:DQQ01_14820"/>
<dbReference type="Pfam" id="PF00528">
    <property type="entry name" value="BPD_transp_1"/>
    <property type="match status" value="1"/>
</dbReference>
<evidence type="ECO:0000313" key="10">
    <source>
        <dbReference type="Proteomes" id="UP000250003"/>
    </source>
</evidence>
<dbReference type="Gene3D" id="1.10.3720.10">
    <property type="entry name" value="MetI-like"/>
    <property type="match status" value="1"/>
</dbReference>
<name>A0A2Z4UDT2_9FIRM</name>
<comment type="subcellular location">
    <subcellularLocation>
        <location evidence="1 7">Cell membrane</location>
        <topology evidence="1 7">Multi-pass membrane protein</topology>
    </subcellularLocation>
</comment>
<dbReference type="PANTHER" id="PTHR30193:SF1">
    <property type="entry name" value="ABC TRANSPORTER PERMEASE PROTEIN YESP-RELATED"/>
    <property type="match status" value="1"/>
</dbReference>
<evidence type="ECO:0000256" key="4">
    <source>
        <dbReference type="ARBA" id="ARBA00022692"/>
    </source>
</evidence>
<reference evidence="10" key="1">
    <citation type="submission" date="2018-06" db="EMBL/GenBank/DDBJ databases">
        <title>Description of Blautia argi sp. nov., a new anaerobic isolated from dog feces.</title>
        <authorList>
            <person name="Chang Y.-H."/>
            <person name="Paek J."/>
            <person name="Shin Y."/>
        </authorList>
    </citation>
    <scope>NUCLEOTIDE SEQUENCE [LARGE SCALE GENOMIC DNA]</scope>
    <source>
        <strain evidence="10">KCTC 15426</strain>
    </source>
</reference>
<proteinExistence type="inferred from homology"/>
<dbReference type="SUPFAM" id="SSF161098">
    <property type="entry name" value="MetI-like"/>
    <property type="match status" value="1"/>
</dbReference>
<dbReference type="EMBL" id="CP030280">
    <property type="protein sequence ID" value="AWY99181.1"/>
    <property type="molecule type" value="Genomic_DNA"/>
</dbReference>
<protein>
    <submittedName>
        <fullName evidence="9">ABC transporter permease</fullName>
    </submittedName>
</protein>
<evidence type="ECO:0000256" key="6">
    <source>
        <dbReference type="ARBA" id="ARBA00023136"/>
    </source>
</evidence>
<feature type="transmembrane region" description="Helical" evidence="7">
    <location>
        <begin position="165"/>
        <end position="188"/>
    </location>
</feature>
<feature type="transmembrane region" description="Helical" evidence="7">
    <location>
        <begin position="116"/>
        <end position="133"/>
    </location>
</feature>
<keyword evidence="5 7" id="KW-1133">Transmembrane helix</keyword>
<dbReference type="PANTHER" id="PTHR30193">
    <property type="entry name" value="ABC TRANSPORTER PERMEASE PROTEIN"/>
    <property type="match status" value="1"/>
</dbReference>
<evidence type="ECO:0000259" key="8">
    <source>
        <dbReference type="PROSITE" id="PS50928"/>
    </source>
</evidence>
<evidence type="ECO:0000313" key="9">
    <source>
        <dbReference type="EMBL" id="AWY99181.1"/>
    </source>
</evidence>
<keyword evidence="3" id="KW-1003">Cell membrane</keyword>
<dbReference type="InterPro" id="IPR035906">
    <property type="entry name" value="MetI-like_sf"/>
</dbReference>
<comment type="similarity">
    <text evidence="7">Belongs to the binding-protein-dependent transport system permease family.</text>
</comment>
<evidence type="ECO:0000256" key="2">
    <source>
        <dbReference type="ARBA" id="ARBA00022448"/>
    </source>
</evidence>
<dbReference type="OrthoDB" id="1936922at2"/>
<dbReference type="RefSeq" id="WP_111920625.1">
    <property type="nucleotide sequence ID" value="NZ_CAUWHR010000006.1"/>
</dbReference>
<evidence type="ECO:0000256" key="5">
    <source>
        <dbReference type="ARBA" id="ARBA00022989"/>
    </source>
</evidence>
<organism evidence="9 10">
    <name type="scientific">Blautia argi</name>
    <dbReference type="NCBI Taxonomy" id="1912897"/>
    <lineage>
        <taxon>Bacteria</taxon>
        <taxon>Bacillati</taxon>
        <taxon>Bacillota</taxon>
        <taxon>Clostridia</taxon>
        <taxon>Lachnospirales</taxon>
        <taxon>Lachnospiraceae</taxon>
        <taxon>Blautia</taxon>
    </lineage>
</organism>
<feature type="transmembrane region" description="Helical" evidence="7">
    <location>
        <begin position="82"/>
        <end position="104"/>
    </location>
</feature>
<evidence type="ECO:0000256" key="7">
    <source>
        <dbReference type="RuleBase" id="RU363032"/>
    </source>
</evidence>